<dbReference type="Proteomes" id="UP000323917">
    <property type="component" value="Chromosome"/>
</dbReference>
<dbReference type="OrthoDB" id="262632at2"/>
<keyword evidence="2" id="KW-1185">Reference proteome</keyword>
<dbReference type="RefSeq" id="WP_148075960.1">
    <property type="nucleotide sequence ID" value="NZ_CP042913.1"/>
</dbReference>
<accession>A0A5B9QIF6</accession>
<evidence type="ECO:0000313" key="1">
    <source>
        <dbReference type="EMBL" id="QEG37779.1"/>
    </source>
</evidence>
<reference evidence="1 2" key="1">
    <citation type="submission" date="2019-08" db="EMBL/GenBank/DDBJ databases">
        <title>Deep-cultivation of Planctomycetes and their phenomic and genomic characterization uncovers novel biology.</title>
        <authorList>
            <person name="Wiegand S."/>
            <person name="Jogler M."/>
            <person name="Boedeker C."/>
            <person name="Pinto D."/>
            <person name="Vollmers J."/>
            <person name="Rivas-Marin E."/>
            <person name="Kohn T."/>
            <person name="Peeters S.H."/>
            <person name="Heuer A."/>
            <person name="Rast P."/>
            <person name="Oberbeckmann S."/>
            <person name="Bunk B."/>
            <person name="Jeske O."/>
            <person name="Meyerdierks A."/>
            <person name="Storesund J.E."/>
            <person name="Kallscheuer N."/>
            <person name="Luecker S."/>
            <person name="Lage O.M."/>
            <person name="Pohl T."/>
            <person name="Merkel B.J."/>
            <person name="Hornburger P."/>
            <person name="Mueller R.-W."/>
            <person name="Bruemmer F."/>
            <person name="Labrenz M."/>
            <person name="Spormann A.M."/>
            <person name="Op den Camp H."/>
            <person name="Overmann J."/>
            <person name="Amann R."/>
            <person name="Jetten M.S.M."/>
            <person name="Mascher T."/>
            <person name="Medema M.H."/>
            <person name="Devos D.P."/>
            <person name="Kaster A.-K."/>
            <person name="Ovreas L."/>
            <person name="Rohde M."/>
            <person name="Galperin M.Y."/>
            <person name="Jogler C."/>
        </authorList>
    </citation>
    <scope>NUCLEOTIDE SEQUENCE [LARGE SCALE GENOMIC DNA]</scope>
    <source>
        <strain evidence="1 2">Pr1d</strain>
    </source>
</reference>
<evidence type="ECO:0000313" key="2">
    <source>
        <dbReference type="Proteomes" id="UP000323917"/>
    </source>
</evidence>
<organism evidence="1 2">
    <name type="scientific">Bythopirellula goksoeyrii</name>
    <dbReference type="NCBI Taxonomy" id="1400387"/>
    <lineage>
        <taxon>Bacteria</taxon>
        <taxon>Pseudomonadati</taxon>
        <taxon>Planctomycetota</taxon>
        <taxon>Planctomycetia</taxon>
        <taxon>Pirellulales</taxon>
        <taxon>Lacipirellulaceae</taxon>
        <taxon>Bythopirellula</taxon>
    </lineage>
</organism>
<protein>
    <submittedName>
        <fullName evidence="1">Uncharacterized protein</fullName>
    </submittedName>
</protein>
<dbReference type="EMBL" id="CP042913">
    <property type="protein sequence ID" value="QEG37779.1"/>
    <property type="molecule type" value="Genomic_DNA"/>
</dbReference>
<gene>
    <name evidence="1" type="ORF">Pr1d_51260</name>
</gene>
<dbReference type="AlphaFoldDB" id="A0A5B9QIF6"/>
<proteinExistence type="predicted"/>
<dbReference type="KEGG" id="bgok:Pr1d_51260"/>
<name>A0A5B9QIF6_9BACT</name>
<sequence length="298" mass="34326">MWRRILIVVLILVGVALVWGMFSLPDYMTGVHQRSVTQSLSDWKVEYSKIESHDAVRAAEMLEYVKGYYVPAEGYRSTPEIEAALESQRQDTIDAFVAALREYTNKDFGEDSEAWLANLRTSDSFDLSREEMNEFSKLVDALSEEHSIEKALAARSELVSASKQAFPVLLNRLNDQTYTHIEFLGSVSTTDLPSIGQVCFEILRIQIEGRWLKGMIQFHILDQSNITQWVNNHSLKSLTEMRQIALTQAIQKVESQPEDEIESKYAKEFLRFLRDKKSYIEKPGYDFGKPEEDPFDEF</sequence>